<feature type="compositionally biased region" description="Acidic residues" evidence="10">
    <location>
        <begin position="319"/>
        <end position="357"/>
    </location>
</feature>
<evidence type="ECO:0000256" key="8">
    <source>
        <dbReference type="ARBA" id="ARBA00023211"/>
    </source>
</evidence>
<dbReference type="SMART" id="SM00332">
    <property type="entry name" value="PP2Cc"/>
    <property type="match status" value="1"/>
</dbReference>
<dbReference type="SUPFAM" id="SSF81606">
    <property type="entry name" value="PP2C-like"/>
    <property type="match status" value="1"/>
</dbReference>
<dbReference type="AlphaFoldDB" id="A0A6A4VTK3"/>
<keyword evidence="8" id="KW-0464">Manganese</keyword>
<evidence type="ECO:0000256" key="9">
    <source>
        <dbReference type="RuleBase" id="RU003465"/>
    </source>
</evidence>
<dbReference type="PROSITE" id="PS01032">
    <property type="entry name" value="PPM_1"/>
    <property type="match status" value="1"/>
</dbReference>
<protein>
    <recommendedName>
        <fullName evidence="4">protein-serine/threonine phosphatase</fullName>
        <ecNumber evidence="4">3.1.3.16</ecNumber>
    </recommendedName>
</protein>
<evidence type="ECO:0000256" key="7">
    <source>
        <dbReference type="ARBA" id="ARBA00022912"/>
    </source>
</evidence>
<evidence type="ECO:0000259" key="11">
    <source>
        <dbReference type="PROSITE" id="PS51746"/>
    </source>
</evidence>
<comment type="cofactor">
    <cofactor evidence="2">
        <name>Mg(2+)</name>
        <dbReference type="ChEBI" id="CHEBI:18420"/>
    </cofactor>
</comment>
<keyword evidence="13" id="KW-1185">Reference proteome</keyword>
<feature type="compositionally biased region" description="Basic and acidic residues" evidence="10">
    <location>
        <begin position="358"/>
        <end position="370"/>
    </location>
</feature>
<name>A0A6A4VTK3_AMPAM</name>
<dbReference type="CDD" id="cd00143">
    <property type="entry name" value="PP2Cc"/>
    <property type="match status" value="1"/>
</dbReference>
<dbReference type="EC" id="3.1.3.16" evidence="4"/>
<feature type="domain" description="PPM-type phosphatase" evidence="11">
    <location>
        <begin position="36"/>
        <end position="299"/>
    </location>
</feature>
<evidence type="ECO:0000313" key="12">
    <source>
        <dbReference type="EMBL" id="KAF0299417.1"/>
    </source>
</evidence>
<dbReference type="OrthoDB" id="10264738at2759"/>
<evidence type="ECO:0000313" key="13">
    <source>
        <dbReference type="Proteomes" id="UP000440578"/>
    </source>
</evidence>
<dbReference type="InterPro" id="IPR036457">
    <property type="entry name" value="PPM-type-like_dom_sf"/>
</dbReference>
<reference evidence="12 13" key="1">
    <citation type="submission" date="2019-07" db="EMBL/GenBank/DDBJ databases">
        <title>Draft genome assembly of a fouling barnacle, Amphibalanus amphitrite (Darwin, 1854): The first reference genome for Thecostraca.</title>
        <authorList>
            <person name="Kim W."/>
        </authorList>
    </citation>
    <scope>NUCLEOTIDE SEQUENCE [LARGE SCALE GENOMIC DNA]</scope>
    <source>
        <strain evidence="12">SNU_AA5</strain>
        <tissue evidence="12">Soma without cirri and trophi</tissue>
    </source>
</reference>
<dbReference type="GO" id="GO:0004722">
    <property type="term" value="F:protein serine/threonine phosphatase activity"/>
    <property type="evidence" value="ECO:0007669"/>
    <property type="project" value="UniProtKB-EC"/>
</dbReference>
<dbReference type="PROSITE" id="PS51746">
    <property type="entry name" value="PPM_2"/>
    <property type="match status" value="1"/>
</dbReference>
<dbReference type="Pfam" id="PF00481">
    <property type="entry name" value="PP2C"/>
    <property type="match status" value="1"/>
</dbReference>
<dbReference type="GO" id="GO:0046872">
    <property type="term" value="F:metal ion binding"/>
    <property type="evidence" value="ECO:0007669"/>
    <property type="project" value="UniProtKB-KW"/>
</dbReference>
<evidence type="ECO:0000256" key="10">
    <source>
        <dbReference type="SAM" id="MobiDB-lite"/>
    </source>
</evidence>
<proteinExistence type="inferred from homology"/>
<dbReference type="FunFam" id="3.60.40.10:FF:000016">
    <property type="entry name" value="Protein phosphatase 2C"/>
    <property type="match status" value="1"/>
</dbReference>
<evidence type="ECO:0000256" key="1">
    <source>
        <dbReference type="ARBA" id="ARBA00001936"/>
    </source>
</evidence>
<comment type="caution">
    <text evidence="12">The sequence shown here is derived from an EMBL/GenBank/DDBJ whole genome shotgun (WGS) entry which is preliminary data.</text>
</comment>
<keyword evidence="7 9" id="KW-0904">Protein phosphatase</keyword>
<keyword evidence="5" id="KW-0479">Metal-binding</keyword>
<dbReference type="PANTHER" id="PTHR13832">
    <property type="entry name" value="PROTEIN PHOSPHATASE 2C"/>
    <property type="match status" value="1"/>
</dbReference>
<evidence type="ECO:0000256" key="2">
    <source>
        <dbReference type="ARBA" id="ARBA00001946"/>
    </source>
</evidence>
<organism evidence="12 13">
    <name type="scientific">Amphibalanus amphitrite</name>
    <name type="common">Striped barnacle</name>
    <name type="synonym">Balanus amphitrite</name>
    <dbReference type="NCBI Taxonomy" id="1232801"/>
    <lineage>
        <taxon>Eukaryota</taxon>
        <taxon>Metazoa</taxon>
        <taxon>Ecdysozoa</taxon>
        <taxon>Arthropoda</taxon>
        <taxon>Crustacea</taxon>
        <taxon>Multicrustacea</taxon>
        <taxon>Cirripedia</taxon>
        <taxon>Thoracica</taxon>
        <taxon>Thoracicalcarea</taxon>
        <taxon>Balanomorpha</taxon>
        <taxon>Balanoidea</taxon>
        <taxon>Balanidae</taxon>
        <taxon>Amphibalaninae</taxon>
        <taxon>Amphibalanus</taxon>
    </lineage>
</organism>
<keyword evidence="6 9" id="KW-0378">Hydrolase</keyword>
<evidence type="ECO:0000256" key="6">
    <source>
        <dbReference type="ARBA" id="ARBA00022801"/>
    </source>
</evidence>
<comment type="cofactor">
    <cofactor evidence="1">
        <name>Mn(2+)</name>
        <dbReference type="ChEBI" id="CHEBI:29035"/>
    </cofactor>
</comment>
<feature type="region of interest" description="Disordered" evidence="10">
    <location>
        <begin position="316"/>
        <end position="370"/>
    </location>
</feature>
<dbReference type="InterPro" id="IPR015655">
    <property type="entry name" value="PP2C"/>
</dbReference>
<evidence type="ECO:0000256" key="3">
    <source>
        <dbReference type="ARBA" id="ARBA00006702"/>
    </source>
</evidence>
<evidence type="ECO:0000256" key="5">
    <source>
        <dbReference type="ARBA" id="ARBA00022723"/>
    </source>
</evidence>
<dbReference type="InterPro" id="IPR001932">
    <property type="entry name" value="PPM-type_phosphatase-like_dom"/>
</dbReference>
<dbReference type="InterPro" id="IPR000222">
    <property type="entry name" value="PP2C_BS"/>
</dbReference>
<dbReference type="Proteomes" id="UP000440578">
    <property type="component" value="Unassembled WGS sequence"/>
</dbReference>
<dbReference type="Gene3D" id="3.60.40.10">
    <property type="entry name" value="PPM-type phosphatase domain"/>
    <property type="match status" value="1"/>
</dbReference>
<gene>
    <name evidence="12" type="primary">ppm-2_1</name>
    <name evidence="12" type="ORF">FJT64_027793</name>
</gene>
<sequence>MPLFCPSTQVTCRHGSDTVRAHHQKETHGLGSDAYRVGSSCMQGWRATMEDAHTHILSLPGDPAAAFFAVFDGHGGDKVAEFASRHLHTVLVGRPEYSVGRLAEALQQACLQLDRMMLADETLRDVRAGTTAVCALIKDGVLYCANAGDSRAVASVCGRAEPLSVDHKPQDRREQERITAAGGSVVANRVNGYLALSRALGDFTFKQNSAVTAEHQVVTAFPDVETRQITADWEFVILACDGIWDVMSNQEVVAFVRSRIGRGLPPETICEELLSHCLASDFMFTGVGCDNMTVVLVCLTPTGSYAALAERCSRPPLAECEDGDGEDDEYEEEEEEERNYDEDDAEEDDEEDGEEEEYGRAADKTPEARP</sequence>
<dbReference type="EMBL" id="VIIS01001366">
    <property type="protein sequence ID" value="KAF0299417.1"/>
    <property type="molecule type" value="Genomic_DNA"/>
</dbReference>
<evidence type="ECO:0000256" key="4">
    <source>
        <dbReference type="ARBA" id="ARBA00013081"/>
    </source>
</evidence>
<accession>A0A6A4VTK3</accession>
<dbReference type="PANTHER" id="PTHR13832:SF565">
    <property type="entry name" value="AT28366P-RELATED"/>
    <property type="match status" value="1"/>
</dbReference>
<comment type="similarity">
    <text evidence="3 9">Belongs to the PP2C family.</text>
</comment>